<evidence type="ECO:0000313" key="2">
    <source>
        <dbReference type="Proteomes" id="UP001152300"/>
    </source>
</evidence>
<evidence type="ECO:0008006" key="3">
    <source>
        <dbReference type="Google" id="ProtNLM"/>
    </source>
</evidence>
<keyword evidence="2" id="KW-1185">Reference proteome</keyword>
<organism evidence="1 2">
    <name type="scientific">Sclerotinia nivalis</name>
    <dbReference type="NCBI Taxonomy" id="352851"/>
    <lineage>
        <taxon>Eukaryota</taxon>
        <taxon>Fungi</taxon>
        <taxon>Dikarya</taxon>
        <taxon>Ascomycota</taxon>
        <taxon>Pezizomycotina</taxon>
        <taxon>Leotiomycetes</taxon>
        <taxon>Helotiales</taxon>
        <taxon>Sclerotiniaceae</taxon>
        <taxon>Sclerotinia</taxon>
    </lineage>
</organism>
<dbReference type="Proteomes" id="UP001152300">
    <property type="component" value="Unassembled WGS sequence"/>
</dbReference>
<dbReference type="EMBL" id="JAPEIS010000012">
    <property type="protein sequence ID" value="KAJ8060931.1"/>
    <property type="molecule type" value="Genomic_DNA"/>
</dbReference>
<dbReference type="OrthoDB" id="5327538at2759"/>
<sequence>MVLRTCDAIQCTTPALRCSGSCMICAKHLCFEHIRPEHHKCPTADSAAYYAAYSVSKEGYLAALLAKVNIEALVSVASKIRGGIPCRAPILSDNINLESRLKLASSQCGGQNFHLGIEFDDGVRWIARIRLQDPLLPPFEVQ</sequence>
<name>A0A9X0DEU3_9HELO</name>
<dbReference type="AlphaFoldDB" id="A0A9X0DEU3"/>
<accession>A0A9X0DEU3</accession>
<proteinExistence type="predicted"/>
<gene>
    <name evidence="1" type="ORF">OCU04_010011</name>
</gene>
<protein>
    <recommendedName>
        <fullName evidence="3">AN1-type domain-containing protein</fullName>
    </recommendedName>
</protein>
<comment type="caution">
    <text evidence="1">The sequence shown here is derived from an EMBL/GenBank/DDBJ whole genome shotgun (WGS) entry which is preliminary data.</text>
</comment>
<dbReference type="SUPFAM" id="SSF118310">
    <property type="entry name" value="AN1-like Zinc finger"/>
    <property type="match status" value="1"/>
</dbReference>
<reference evidence="1" key="1">
    <citation type="submission" date="2022-11" db="EMBL/GenBank/DDBJ databases">
        <title>Genome Resource of Sclerotinia nivalis Strain SnTB1, a Plant Pathogen Isolated from American Ginseng.</title>
        <authorList>
            <person name="Fan S."/>
        </authorList>
    </citation>
    <scope>NUCLEOTIDE SEQUENCE</scope>
    <source>
        <strain evidence="1">SnTB1</strain>
    </source>
</reference>
<evidence type="ECO:0000313" key="1">
    <source>
        <dbReference type="EMBL" id="KAJ8060931.1"/>
    </source>
</evidence>
<dbReference type="InterPro" id="IPR035896">
    <property type="entry name" value="AN1-like_Znf"/>
</dbReference>